<evidence type="ECO:0000313" key="3">
    <source>
        <dbReference type="EMBL" id="KAL3645345.1"/>
    </source>
</evidence>
<dbReference type="AlphaFoldDB" id="A0ABD3DSV6"/>
<feature type="coiled-coil region" evidence="1">
    <location>
        <begin position="173"/>
        <end position="200"/>
    </location>
</feature>
<feature type="region of interest" description="Disordered" evidence="2">
    <location>
        <begin position="118"/>
        <end position="148"/>
    </location>
</feature>
<comment type="caution">
    <text evidence="3">The sequence shown here is derived from an EMBL/GenBank/DDBJ whole genome shotgun (WGS) entry which is preliminary data.</text>
</comment>
<dbReference type="PANTHER" id="PTHR47587">
    <property type="entry name" value="OS05G0103500 PROTEIN"/>
    <property type="match status" value="1"/>
</dbReference>
<evidence type="ECO:0000313" key="4">
    <source>
        <dbReference type="Proteomes" id="UP001632038"/>
    </source>
</evidence>
<dbReference type="Proteomes" id="UP001632038">
    <property type="component" value="Unassembled WGS sequence"/>
</dbReference>
<evidence type="ECO:0000256" key="1">
    <source>
        <dbReference type="SAM" id="Coils"/>
    </source>
</evidence>
<dbReference type="PANTHER" id="PTHR47587:SF2">
    <property type="entry name" value="OS05G0103500 PROTEIN"/>
    <property type="match status" value="1"/>
</dbReference>
<proteinExistence type="predicted"/>
<evidence type="ECO:0000256" key="2">
    <source>
        <dbReference type="SAM" id="MobiDB-lite"/>
    </source>
</evidence>
<name>A0ABD3DSV6_9LAMI</name>
<keyword evidence="1" id="KW-0175">Coiled coil</keyword>
<keyword evidence="4" id="KW-1185">Reference proteome</keyword>
<dbReference type="EMBL" id="JAVIJP010000013">
    <property type="protein sequence ID" value="KAL3645345.1"/>
    <property type="molecule type" value="Genomic_DNA"/>
</dbReference>
<gene>
    <name evidence="3" type="ORF">CASFOL_010525</name>
</gene>
<protein>
    <submittedName>
        <fullName evidence="3">Uncharacterized protein</fullName>
    </submittedName>
</protein>
<reference evidence="4" key="1">
    <citation type="journal article" date="2024" name="IScience">
        <title>Strigolactones Initiate the Formation of Haustorium-like Structures in Castilleja.</title>
        <authorList>
            <person name="Buerger M."/>
            <person name="Peterson D."/>
            <person name="Chory J."/>
        </authorList>
    </citation>
    <scope>NUCLEOTIDE SEQUENCE [LARGE SCALE GENOMIC DNA]</scope>
</reference>
<organism evidence="3 4">
    <name type="scientific">Castilleja foliolosa</name>
    <dbReference type="NCBI Taxonomy" id="1961234"/>
    <lineage>
        <taxon>Eukaryota</taxon>
        <taxon>Viridiplantae</taxon>
        <taxon>Streptophyta</taxon>
        <taxon>Embryophyta</taxon>
        <taxon>Tracheophyta</taxon>
        <taxon>Spermatophyta</taxon>
        <taxon>Magnoliopsida</taxon>
        <taxon>eudicotyledons</taxon>
        <taxon>Gunneridae</taxon>
        <taxon>Pentapetalae</taxon>
        <taxon>asterids</taxon>
        <taxon>lamiids</taxon>
        <taxon>Lamiales</taxon>
        <taxon>Orobanchaceae</taxon>
        <taxon>Pedicularideae</taxon>
        <taxon>Castillejinae</taxon>
        <taxon>Castilleja</taxon>
    </lineage>
</organism>
<sequence>MCEVMEAKTVLGNNDIDDVRWLCSLSKAELDLLIGLKTMLSFIFMEHLKGKLKDVPAASVFDCNLLKQNASDSFSSMTIEDLNSFSCSDKRKRMADMVMGDTFTIQISNNLVRNLVDDGEKVKKKTRKPKPKAQRSEIVYPKTLNKPTSTGWPIQPPLYLPNPPPPKPANANLDAILSVLDRSEKVVERLQKQEENMLNEVTQRSKDLHDKEFKLLGHKPIPCLDEKNACLKCYKENVNNPLKCAQLVEGFAECARWVRLQQVGAENN</sequence>
<feature type="compositionally biased region" description="Basic residues" evidence="2">
    <location>
        <begin position="122"/>
        <end position="133"/>
    </location>
</feature>
<accession>A0ABD3DSV6</accession>